<comment type="function">
    <text evidence="1 10">Transcription elongation factor implicated in the maintenance of proper chromatin structure in actively transcribed regions.</text>
</comment>
<dbReference type="RefSeq" id="XP_023628497.1">
    <property type="nucleotide sequence ID" value="XM_023772729.1"/>
</dbReference>
<dbReference type="GeneID" id="35602588"/>
<dbReference type="Pfam" id="PF05129">
    <property type="entry name" value="Zn_ribbon_Elf1"/>
    <property type="match status" value="1"/>
</dbReference>
<dbReference type="InterPro" id="IPR038567">
    <property type="entry name" value="T_Elf1_sf"/>
</dbReference>
<keyword evidence="4 10" id="KW-0479">Metal-binding</keyword>
<feature type="region of interest" description="Disordered" evidence="11">
    <location>
        <begin position="84"/>
        <end position="131"/>
    </location>
</feature>
<comment type="subcellular location">
    <subcellularLocation>
        <location evidence="2 10">Nucleus</location>
    </subcellularLocation>
</comment>
<dbReference type="SUPFAM" id="SSF57783">
    <property type="entry name" value="Zinc beta-ribbon"/>
    <property type="match status" value="1"/>
</dbReference>
<dbReference type="Gene3D" id="2.20.25.190">
    <property type="match status" value="1"/>
</dbReference>
<feature type="compositionally biased region" description="Acidic residues" evidence="11">
    <location>
        <begin position="109"/>
        <end position="131"/>
    </location>
</feature>
<protein>
    <recommendedName>
        <fullName evidence="10">Transcription elongation factor 1 homolog</fullName>
    </recommendedName>
</protein>
<keyword evidence="5 10" id="KW-0863">Zinc-finger</keyword>
<dbReference type="EMBL" id="FJUY01000011">
    <property type="protein sequence ID" value="CZT21608.1"/>
    <property type="molecule type" value="Genomic_DNA"/>
</dbReference>
<accession>A0A2D3V1D1</accession>
<dbReference type="PANTHER" id="PTHR20934">
    <property type="entry name" value="TRANSCRIPTION ELONGATION FACTOR 1 HOMOLOG"/>
    <property type="match status" value="1"/>
</dbReference>
<dbReference type="PANTHER" id="PTHR20934:SF0">
    <property type="entry name" value="TRANSCRIPTION ELONGATION FACTOR 1 HOMOLOG"/>
    <property type="match status" value="1"/>
</dbReference>
<comment type="similarity">
    <text evidence="3 10">Belongs to the ELOF1 family.</text>
</comment>
<keyword evidence="12" id="KW-0251">Elongation factor</keyword>
<keyword evidence="9 10" id="KW-0539">Nucleus</keyword>
<dbReference type="AlphaFoldDB" id="A0A2D3V1D1"/>
<dbReference type="GO" id="GO:0003746">
    <property type="term" value="F:translation elongation factor activity"/>
    <property type="evidence" value="ECO:0007669"/>
    <property type="project" value="UniProtKB-KW"/>
</dbReference>
<keyword evidence="13" id="KW-1185">Reference proteome</keyword>
<evidence type="ECO:0000256" key="3">
    <source>
        <dbReference type="ARBA" id="ARBA00009730"/>
    </source>
</evidence>
<evidence type="ECO:0000256" key="10">
    <source>
        <dbReference type="RuleBase" id="RU364033"/>
    </source>
</evidence>
<gene>
    <name evidence="12" type="ORF">RCC_07472</name>
</gene>
<dbReference type="GO" id="GO:0008270">
    <property type="term" value="F:zinc ion binding"/>
    <property type="evidence" value="ECO:0007669"/>
    <property type="project" value="UniProtKB-KW"/>
</dbReference>
<dbReference type="OrthoDB" id="445983at2759"/>
<evidence type="ECO:0000256" key="5">
    <source>
        <dbReference type="ARBA" id="ARBA00022771"/>
    </source>
</evidence>
<evidence type="ECO:0000256" key="4">
    <source>
        <dbReference type="ARBA" id="ARBA00022723"/>
    </source>
</evidence>
<keyword evidence="7 10" id="KW-0805">Transcription regulation</keyword>
<sequence>MGKRKSSSKPQGPKKKEPLATTFKCVFCAHENSVTVKIDKKQGVGNLSCKSCTQTFQTNTNYLTQAVDVYADWIDACDAVAKETASADAATRPIQPHPASSRTIPEEKGTEEDDGFIDDADADPEEDFGED</sequence>
<evidence type="ECO:0000256" key="1">
    <source>
        <dbReference type="ARBA" id="ARBA00003357"/>
    </source>
</evidence>
<evidence type="ECO:0000256" key="6">
    <source>
        <dbReference type="ARBA" id="ARBA00022833"/>
    </source>
</evidence>
<evidence type="ECO:0000256" key="9">
    <source>
        <dbReference type="ARBA" id="ARBA00023242"/>
    </source>
</evidence>
<evidence type="ECO:0000256" key="11">
    <source>
        <dbReference type="SAM" id="MobiDB-lite"/>
    </source>
</evidence>
<dbReference type="InterPro" id="IPR007808">
    <property type="entry name" value="Elf1"/>
</dbReference>
<dbReference type="Proteomes" id="UP000225277">
    <property type="component" value="Unassembled WGS sequence"/>
</dbReference>
<proteinExistence type="inferred from homology"/>
<keyword evidence="12" id="KW-0648">Protein biosynthesis</keyword>
<keyword evidence="8 10" id="KW-0804">Transcription</keyword>
<reference evidence="12 13" key="1">
    <citation type="submission" date="2016-03" db="EMBL/GenBank/DDBJ databases">
        <authorList>
            <person name="Ploux O."/>
        </authorList>
    </citation>
    <scope>NUCLEOTIDE SEQUENCE [LARGE SCALE GENOMIC DNA]</scope>
    <source>
        <strain evidence="12 13">URUG2</strain>
    </source>
</reference>
<evidence type="ECO:0000313" key="12">
    <source>
        <dbReference type="EMBL" id="CZT21608.1"/>
    </source>
</evidence>
<organism evidence="12 13">
    <name type="scientific">Ramularia collo-cygni</name>
    <dbReference type="NCBI Taxonomy" id="112498"/>
    <lineage>
        <taxon>Eukaryota</taxon>
        <taxon>Fungi</taxon>
        <taxon>Dikarya</taxon>
        <taxon>Ascomycota</taxon>
        <taxon>Pezizomycotina</taxon>
        <taxon>Dothideomycetes</taxon>
        <taxon>Dothideomycetidae</taxon>
        <taxon>Mycosphaerellales</taxon>
        <taxon>Mycosphaerellaceae</taxon>
        <taxon>Ramularia</taxon>
    </lineage>
</organism>
<evidence type="ECO:0000256" key="2">
    <source>
        <dbReference type="ARBA" id="ARBA00004123"/>
    </source>
</evidence>
<name>A0A2D3V1D1_9PEZI</name>
<dbReference type="FunFam" id="2.20.25.190:FF:000001">
    <property type="entry name" value="Transcription elongation factor 1 homolog"/>
    <property type="match status" value="1"/>
</dbReference>
<keyword evidence="6 10" id="KW-0862">Zinc</keyword>
<evidence type="ECO:0000256" key="8">
    <source>
        <dbReference type="ARBA" id="ARBA00023163"/>
    </source>
</evidence>
<evidence type="ECO:0000313" key="13">
    <source>
        <dbReference type="Proteomes" id="UP000225277"/>
    </source>
</evidence>
<evidence type="ECO:0000256" key="7">
    <source>
        <dbReference type="ARBA" id="ARBA00023015"/>
    </source>
</evidence>
<dbReference type="GO" id="GO:0006368">
    <property type="term" value="P:transcription elongation by RNA polymerase II"/>
    <property type="evidence" value="ECO:0007669"/>
    <property type="project" value="TreeGrafter"/>
</dbReference>
<dbReference type="GO" id="GO:0008023">
    <property type="term" value="C:transcription elongation factor complex"/>
    <property type="evidence" value="ECO:0007669"/>
    <property type="project" value="TreeGrafter"/>
</dbReference>
<dbReference type="GO" id="GO:0000993">
    <property type="term" value="F:RNA polymerase II complex binding"/>
    <property type="evidence" value="ECO:0007669"/>
    <property type="project" value="TreeGrafter"/>
</dbReference>
<dbReference type="STRING" id="112498.A0A2D3V1D1"/>